<evidence type="ECO:0000259" key="2">
    <source>
        <dbReference type="Pfam" id="PF18620"/>
    </source>
</evidence>
<dbReference type="PROSITE" id="PS51257">
    <property type="entry name" value="PROKAR_LIPOPROTEIN"/>
    <property type="match status" value="1"/>
</dbReference>
<organism evidence="3 4">
    <name type="scientific">Draconibacterium aestuarii</name>
    <dbReference type="NCBI Taxonomy" id="2998507"/>
    <lineage>
        <taxon>Bacteria</taxon>
        <taxon>Pseudomonadati</taxon>
        <taxon>Bacteroidota</taxon>
        <taxon>Bacteroidia</taxon>
        <taxon>Marinilabiliales</taxon>
        <taxon>Prolixibacteraceae</taxon>
        <taxon>Draconibacterium</taxon>
    </lineage>
</organism>
<gene>
    <name evidence="3" type="ORF">OU798_01685</name>
</gene>
<dbReference type="Pfam" id="PF08522">
    <property type="entry name" value="BT_3987-like_N"/>
    <property type="match status" value="1"/>
</dbReference>
<evidence type="ECO:0000313" key="4">
    <source>
        <dbReference type="Proteomes" id="UP001145087"/>
    </source>
</evidence>
<dbReference type="RefSeq" id="WP_343331371.1">
    <property type="nucleotide sequence ID" value="NZ_JAPOHD010000005.1"/>
</dbReference>
<dbReference type="EMBL" id="JAPOHD010000005">
    <property type="protein sequence ID" value="MCY1719034.1"/>
    <property type="molecule type" value="Genomic_DNA"/>
</dbReference>
<comment type="caution">
    <text evidence="3">The sequence shown here is derived from an EMBL/GenBank/DDBJ whole genome shotgun (WGS) entry which is preliminary data.</text>
</comment>
<name>A0A9X3F1X8_9BACT</name>
<reference evidence="3" key="1">
    <citation type="submission" date="2022-11" db="EMBL/GenBank/DDBJ databases">
        <title>Marilongibacter aestuarii gen. nov., sp. nov., isolated from tidal flat sediment.</title>
        <authorList>
            <person name="Jiayan W."/>
        </authorList>
    </citation>
    <scope>NUCLEOTIDE SEQUENCE</scope>
    <source>
        <strain evidence="3">Z1-6</strain>
    </source>
</reference>
<dbReference type="Gene3D" id="2.40.128.420">
    <property type="match status" value="1"/>
</dbReference>
<dbReference type="InterPro" id="IPR013728">
    <property type="entry name" value="BT_3987-like_N"/>
</dbReference>
<feature type="domain" description="BT-3987-like N-terminal" evidence="1">
    <location>
        <begin position="32"/>
        <end position="155"/>
    </location>
</feature>
<evidence type="ECO:0000259" key="1">
    <source>
        <dbReference type="Pfam" id="PF08522"/>
    </source>
</evidence>
<dbReference type="AlphaFoldDB" id="A0A9X3F1X8"/>
<feature type="domain" description="DUF5627" evidence="2">
    <location>
        <begin position="195"/>
        <end position="326"/>
    </location>
</feature>
<protein>
    <submittedName>
        <fullName evidence="3">DUF5627 domain-containing protein</fullName>
    </submittedName>
</protein>
<dbReference type="InterPro" id="IPR040580">
    <property type="entry name" value="DUF5627"/>
</dbReference>
<accession>A0A9X3F1X8</accession>
<dbReference type="Gene3D" id="2.60.40.1740">
    <property type="entry name" value="hypothetical protein (bacova_03559)"/>
    <property type="match status" value="1"/>
</dbReference>
<proteinExistence type="predicted"/>
<sequence>MKKLFFIISIAIGMFACENFEIDHPDFDYTSGYFPYQFPVRTLVLGDYIYDNSNDNAHKFVISAAMGGVYENTQNREFTIEVDESLCNRVLFSVDGDTILALPSSYYTLSDNSKIVISNGELNGGVEVQLTDAFLNDPLAIKNTYVLPIRLNGSADVDTILAGKSDNPNADPRVAGQWIVAPKDFTMFAVKYINEYHGTYFHYGQSSVADSTNTVVENTTYSEAYVVNNSVSKLVTTGRYQVALNIFLNSEVMADEVHMLLTFNGDNCTITAAEGSPYTISGTGVFKSKEYDWGNKARNGIELNFTVSDGKNTYQANDVLVARDRGVVLETYSPEVY</sequence>
<dbReference type="Proteomes" id="UP001145087">
    <property type="component" value="Unassembled WGS sequence"/>
</dbReference>
<dbReference type="Pfam" id="PF18620">
    <property type="entry name" value="DUF5627"/>
    <property type="match status" value="1"/>
</dbReference>
<evidence type="ECO:0000313" key="3">
    <source>
        <dbReference type="EMBL" id="MCY1719034.1"/>
    </source>
</evidence>
<keyword evidence="4" id="KW-1185">Reference proteome</keyword>